<proteinExistence type="predicted"/>
<comment type="caution">
    <text evidence="3">The sequence shown here is derived from an EMBL/GenBank/DDBJ whole genome shotgun (WGS) entry which is preliminary data.</text>
</comment>
<keyword evidence="4" id="KW-1185">Reference proteome</keyword>
<accession>A0ABS4R8Q4</accession>
<dbReference type="RefSeq" id="WP_209605947.1">
    <property type="nucleotide sequence ID" value="NZ_JAGILA010000009.1"/>
</dbReference>
<evidence type="ECO:0000259" key="2">
    <source>
        <dbReference type="Pfam" id="PF20305"/>
    </source>
</evidence>
<organism evidence="3 4">
    <name type="scientific">Sinorhizobium kostiense</name>
    <dbReference type="NCBI Taxonomy" id="76747"/>
    <lineage>
        <taxon>Bacteria</taxon>
        <taxon>Pseudomonadati</taxon>
        <taxon>Pseudomonadota</taxon>
        <taxon>Alphaproteobacteria</taxon>
        <taxon>Hyphomicrobiales</taxon>
        <taxon>Rhizobiaceae</taxon>
        <taxon>Sinorhizobium/Ensifer group</taxon>
        <taxon>Sinorhizobium</taxon>
    </lineage>
</organism>
<sequence>MTSTLSIVAPSDMSIGRIRILGQEAQVGEWLATPTKTTCQFDVPPGIYTATVEPLGQLARSVTFAVHDGEANHVRLPTLRELAVTGDAFLNNIIDAVQLSTEVSSAAAETSAPSRWLSIAISQDTLPGRVGGWRPYRSHPEPVVTILGSLAELLIQRPGGGLDREHGRLRLEYAVSGLRNERLMLPLFNGGTKVLLRSTPSSDITAIVFPAEMSRRALVQALYAGSVAEAKQITMEQLEQGGELSMEASSSDTDPWLEIAVALLALRFPELERATPRSKIDQLVADFDWIPDLLALSARNHIDVAPAEKAEQAAAGAIALDLIAKCRRLGMPYFAYTAQIVGDMLNALSKSGTAAVSEKATDELAKWKLRMPAQKAAGASFSWLVTGNKLQPSLGNIDERFSKVVFRGRLHAGRFGVQSPATRPAKSRPFGSDLASQPTYSDDGVLLSPAISENETQAPSRELLTRIRQDPNAVSMQILEANDPHKGRWGGSASREGYLLSAEFIPNAANRSWVTVVLTVEADPDLISSSYDEPVEFFLHPTFHPDRIRTIFRGYRARIELGCYGGFTVGAWIPGAGVELELDLAELSDAPHIIKNF</sequence>
<feature type="domain" description="Prokaryotic YEATS" evidence="2">
    <location>
        <begin position="516"/>
        <end position="584"/>
    </location>
</feature>
<reference evidence="3 4" key="1">
    <citation type="submission" date="2021-03" db="EMBL/GenBank/DDBJ databases">
        <title>Genomic Encyclopedia of Type Strains, Phase IV (KMG-IV): sequencing the most valuable type-strain genomes for metagenomic binning, comparative biology and taxonomic classification.</title>
        <authorList>
            <person name="Goeker M."/>
        </authorList>
    </citation>
    <scope>NUCLEOTIDE SEQUENCE [LARGE SCALE GENOMIC DNA]</scope>
    <source>
        <strain evidence="3 4">DSM 13372</strain>
    </source>
</reference>
<name>A0ABS4R8Q4_9HYPH</name>
<dbReference type="EMBL" id="JAGILA010000009">
    <property type="protein sequence ID" value="MBP2238694.1"/>
    <property type="molecule type" value="Genomic_DNA"/>
</dbReference>
<evidence type="ECO:0000313" key="3">
    <source>
        <dbReference type="EMBL" id="MBP2238694.1"/>
    </source>
</evidence>
<dbReference type="InterPro" id="IPR046888">
    <property type="entry name" value="pYEATS"/>
</dbReference>
<protein>
    <recommendedName>
        <fullName evidence="2">Prokaryotic YEATS domain-containing protein</fullName>
    </recommendedName>
</protein>
<evidence type="ECO:0000313" key="4">
    <source>
        <dbReference type="Proteomes" id="UP000730739"/>
    </source>
</evidence>
<dbReference type="Proteomes" id="UP000730739">
    <property type="component" value="Unassembled WGS sequence"/>
</dbReference>
<gene>
    <name evidence="3" type="ORF">J2Z31_005235</name>
</gene>
<feature type="region of interest" description="Disordered" evidence="1">
    <location>
        <begin position="417"/>
        <end position="438"/>
    </location>
</feature>
<dbReference type="Pfam" id="PF20305">
    <property type="entry name" value="pYEATS"/>
    <property type="match status" value="1"/>
</dbReference>
<evidence type="ECO:0000256" key="1">
    <source>
        <dbReference type="SAM" id="MobiDB-lite"/>
    </source>
</evidence>